<dbReference type="InterPro" id="IPR054491">
    <property type="entry name" value="MGH1-like_GH"/>
</dbReference>
<organism evidence="5 6">
    <name type="scientific">Congzhengia minquanensis</name>
    <dbReference type="NCBI Taxonomy" id="2763657"/>
    <lineage>
        <taxon>Bacteria</taxon>
        <taxon>Bacillati</taxon>
        <taxon>Bacillota</taxon>
        <taxon>Clostridia</taxon>
        <taxon>Eubacteriales</taxon>
        <taxon>Oscillospiraceae</taxon>
        <taxon>Congzhengia</taxon>
    </lineage>
</organism>
<evidence type="ECO:0000256" key="1">
    <source>
        <dbReference type="ARBA" id="ARBA00010833"/>
    </source>
</evidence>
<dbReference type="EMBL" id="JACRSU010000003">
    <property type="protein sequence ID" value="MBC8540901.1"/>
    <property type="molecule type" value="Genomic_DNA"/>
</dbReference>
<dbReference type="Gene3D" id="1.50.10.10">
    <property type="match status" value="1"/>
</dbReference>
<evidence type="ECO:0000256" key="3">
    <source>
        <dbReference type="ARBA" id="ARBA00023295"/>
    </source>
</evidence>
<feature type="domain" description="Mannosylglycerate hydrolase MGH1-like glycoside hydrolase" evidence="4">
    <location>
        <begin position="202"/>
        <end position="503"/>
    </location>
</feature>
<dbReference type="Pfam" id="PF22422">
    <property type="entry name" value="MGH1-like_GH"/>
    <property type="match status" value="1"/>
</dbReference>
<dbReference type="GO" id="GO:0006487">
    <property type="term" value="P:protein N-linked glycosylation"/>
    <property type="evidence" value="ECO:0007669"/>
    <property type="project" value="TreeGrafter"/>
</dbReference>
<evidence type="ECO:0000313" key="6">
    <source>
        <dbReference type="Proteomes" id="UP000611762"/>
    </source>
</evidence>
<evidence type="ECO:0000256" key="2">
    <source>
        <dbReference type="ARBA" id="ARBA00022801"/>
    </source>
</evidence>
<dbReference type="RefSeq" id="WP_249312479.1">
    <property type="nucleotide sequence ID" value="NZ_JACRSU010000003.1"/>
</dbReference>
<evidence type="ECO:0000313" key="5">
    <source>
        <dbReference type="EMBL" id="MBC8540901.1"/>
    </source>
</evidence>
<dbReference type="Proteomes" id="UP000611762">
    <property type="component" value="Unassembled WGS sequence"/>
</dbReference>
<keyword evidence="3" id="KW-0326">Glycosidase</keyword>
<dbReference type="PANTHER" id="PTHR10412:SF11">
    <property type="entry name" value="MANNOSYL-OLIGOSACCHARIDE GLUCOSIDASE"/>
    <property type="match status" value="1"/>
</dbReference>
<dbReference type="PANTHER" id="PTHR10412">
    <property type="entry name" value="MANNOSYL-OLIGOSACCHARIDE GLUCOSIDASE"/>
    <property type="match status" value="1"/>
</dbReference>
<dbReference type="GO" id="GO:0004573">
    <property type="term" value="F:Glc3Man9GlcNAc2 oligosaccharide glucosidase activity"/>
    <property type="evidence" value="ECO:0007669"/>
    <property type="project" value="InterPro"/>
</dbReference>
<gene>
    <name evidence="5" type="ORF">H8698_07925</name>
</gene>
<keyword evidence="2" id="KW-0378">Hydrolase</keyword>
<dbReference type="AlphaFoldDB" id="A0A926DM99"/>
<sequence>MQLPNIWGQGALFAYSGLEGECTLKNSFTCTLLGDNLGLRLHTDKACDLYVTTEEVCDIRYQIVASDIISAEIETRGAVYETLFLFYNQNTIIGKCRKGSVQLRMVNNADRPPYFYETSTETETCFSVSTQQETAVTPEMVAQTAAKKLAFYEALPDVGLKDKAIEKAFYKAVSVMKSQVYSKEGQFKRNWTTPDRLPHKALWLWDSVFHSFGNRFISEALAKDSILAVLDAQRQDGFIAHMATPDSISDVTQPPVLAWGIMRLFNRTKDIALLEETYPKLRGYLTWNMENRTDKHGLYVWHVDTTSVDCRCDESGMDNCSRFDGVKDMECIDFSCFMVMEAEAMASMCEILQNGEGPFWKAFAEELKEKINTRLWDEADGFYYDRIVANDSFHKVKSNASFLPMLAGVCSTDQAAKLVAHLDNPDTFKEAVGVPGIAKEDPTYGTDMWRGPVWLNYNYLVLEGLKKYGYIERYETFVKGLVKEVTKWYLSDGVLYEFYDPSGATPPSRLMRKGPVIEPYNFNIRYQAIRDYGWTCSMFACIILENKHLFEST</sequence>
<proteinExistence type="inferred from homology"/>
<name>A0A926DM99_9FIRM</name>
<keyword evidence="6" id="KW-1185">Reference proteome</keyword>
<protein>
    <recommendedName>
        <fullName evidence="4">Mannosylglycerate hydrolase MGH1-like glycoside hydrolase domain-containing protein</fullName>
    </recommendedName>
</protein>
<comment type="similarity">
    <text evidence="1">Belongs to the glycosyl hydrolase 63 family.</text>
</comment>
<dbReference type="InterPro" id="IPR008928">
    <property type="entry name" value="6-hairpin_glycosidase_sf"/>
</dbReference>
<reference evidence="5" key="1">
    <citation type="submission" date="2020-08" db="EMBL/GenBank/DDBJ databases">
        <title>Genome public.</title>
        <authorList>
            <person name="Liu C."/>
            <person name="Sun Q."/>
        </authorList>
    </citation>
    <scope>NUCLEOTIDE SEQUENCE</scope>
    <source>
        <strain evidence="5">H8</strain>
    </source>
</reference>
<dbReference type="InterPro" id="IPR004888">
    <property type="entry name" value="Glycoside_hydrolase_63"/>
</dbReference>
<comment type="caution">
    <text evidence="5">The sequence shown here is derived from an EMBL/GenBank/DDBJ whole genome shotgun (WGS) entry which is preliminary data.</text>
</comment>
<accession>A0A926DM99</accession>
<dbReference type="InterPro" id="IPR012341">
    <property type="entry name" value="6hp_glycosidase-like_sf"/>
</dbReference>
<dbReference type="SUPFAM" id="SSF48208">
    <property type="entry name" value="Six-hairpin glycosidases"/>
    <property type="match status" value="1"/>
</dbReference>
<evidence type="ECO:0000259" key="4">
    <source>
        <dbReference type="Pfam" id="PF22422"/>
    </source>
</evidence>
<dbReference type="GO" id="GO:0009311">
    <property type="term" value="P:oligosaccharide metabolic process"/>
    <property type="evidence" value="ECO:0007669"/>
    <property type="project" value="InterPro"/>
</dbReference>